<dbReference type="GO" id="GO:0051607">
    <property type="term" value="P:defense response to virus"/>
    <property type="evidence" value="ECO:0007669"/>
    <property type="project" value="UniProtKB-KW"/>
</dbReference>
<dbReference type="Proteomes" id="UP000229098">
    <property type="component" value="Unassembled WGS sequence"/>
</dbReference>
<dbReference type="Pfam" id="PF18144">
    <property type="entry name" value="SMODS"/>
    <property type="match status" value="1"/>
</dbReference>
<sequence length="431" mass="49439">MAIQEQFEKFYENIRLTQAQREDAKRKYDGVCGKLHSYYYPDTKYDGGTRFLIGSYGKRTHIRPARDIDVIFIMPPEKFSQYDDNNSNCQSQLLQDIKTILEEKYPDTPIKAFGKVVVLEFADPQHNVEVQPAWENTDGTFTIPNSENGGSWEIVDPRTEIKRIQTSDEKTGKTKALIRMIKKWSELCTAQVKSYAIENKVLDFFSTNSGGEYAPTIRDFFSYFYNSVSDESLRSHLNTALSRATKACDLENEQKLDKATEEWQKIFGDDFPIAETEKGIVATFHQIVSKLQALFPATTEEHLDRKYGIATVLNPAYSLTVDVNINQNGWRQNHWLLSEFQRRGYRIQKNASLLFKIISHNVPDPYSVKWKVRNFGNDARDLGALRGEITDDDGSETKKESTLYHGEHYVECYIIKNGQCVAVGHVFVPIG</sequence>
<dbReference type="InterPro" id="IPR006116">
    <property type="entry name" value="NT_2-5OAS_ClassI-CCAase"/>
</dbReference>
<name>A0A2M8KXR1_9BACT</name>
<dbReference type="CDD" id="cd05400">
    <property type="entry name" value="NT_2-5OAS_ClassI-CCAase"/>
    <property type="match status" value="1"/>
</dbReference>
<keyword evidence="1" id="KW-0051">Antiviral defense</keyword>
<reference evidence="4" key="1">
    <citation type="submission" date="2017-09" db="EMBL/GenBank/DDBJ databases">
        <title>Depth-based differentiation of microbial function through sediment-hosted aquifers and enrichment of novel symbionts in the deep terrestrial subsurface.</title>
        <authorList>
            <person name="Probst A.J."/>
            <person name="Ladd B."/>
            <person name="Jarett J.K."/>
            <person name="Geller-Mcgrath D.E."/>
            <person name="Sieber C.M.K."/>
            <person name="Emerson J.B."/>
            <person name="Anantharaman K."/>
            <person name="Thomas B.C."/>
            <person name="Malmstrom R."/>
            <person name="Stieglmeier M."/>
            <person name="Klingl A."/>
            <person name="Woyke T."/>
            <person name="Ryan C.M."/>
            <person name="Banfield J.F."/>
        </authorList>
    </citation>
    <scope>NUCLEOTIDE SEQUENCE [LARGE SCALE GENOMIC DNA]</scope>
</reference>
<evidence type="ECO:0000313" key="3">
    <source>
        <dbReference type="EMBL" id="PJE64673.1"/>
    </source>
</evidence>
<protein>
    <recommendedName>
        <fullName evidence="2">Adenylyl/Guanylyl and SMODS C-terminal sensor domain-containing protein</fullName>
    </recommendedName>
</protein>
<gene>
    <name evidence="3" type="ORF">COU90_01285</name>
</gene>
<accession>A0A2M8KXR1</accession>
<organism evidence="3 4">
    <name type="scientific">Candidatus Ryanbacteria bacterium CG10_big_fil_rev_8_21_14_0_10_43_42</name>
    <dbReference type="NCBI Taxonomy" id="1974864"/>
    <lineage>
        <taxon>Bacteria</taxon>
        <taxon>Candidatus Ryaniibacteriota</taxon>
    </lineage>
</organism>
<comment type="caution">
    <text evidence="3">The sequence shown here is derived from an EMBL/GenBank/DDBJ whole genome shotgun (WGS) entry which is preliminary data.</text>
</comment>
<evidence type="ECO:0000256" key="1">
    <source>
        <dbReference type="ARBA" id="ARBA00023118"/>
    </source>
</evidence>
<evidence type="ECO:0000313" key="4">
    <source>
        <dbReference type="Proteomes" id="UP000229098"/>
    </source>
</evidence>
<dbReference type="GO" id="GO:0016779">
    <property type="term" value="F:nucleotidyltransferase activity"/>
    <property type="evidence" value="ECO:0007669"/>
    <property type="project" value="InterPro"/>
</dbReference>
<feature type="domain" description="Adenylyl/Guanylyl and SMODS C-terminal sensor" evidence="2">
    <location>
        <begin position="298"/>
        <end position="430"/>
    </location>
</feature>
<proteinExistence type="predicted"/>
<dbReference type="InterPro" id="IPR043519">
    <property type="entry name" value="NT_sf"/>
</dbReference>
<dbReference type="AlphaFoldDB" id="A0A2M8KXR1"/>
<evidence type="ECO:0000259" key="2">
    <source>
        <dbReference type="Pfam" id="PF18134"/>
    </source>
</evidence>
<dbReference type="EMBL" id="PFEF01000004">
    <property type="protein sequence ID" value="PJE64673.1"/>
    <property type="molecule type" value="Genomic_DNA"/>
</dbReference>
<dbReference type="InterPro" id="IPR040511">
    <property type="entry name" value="AGS_C"/>
</dbReference>
<dbReference type="SUPFAM" id="SSF81301">
    <property type="entry name" value="Nucleotidyltransferase"/>
    <property type="match status" value="1"/>
</dbReference>
<dbReference type="Pfam" id="PF18134">
    <property type="entry name" value="AGS_C"/>
    <property type="match status" value="1"/>
</dbReference>